<evidence type="ECO:0000313" key="4">
    <source>
        <dbReference type="Proteomes" id="UP000803844"/>
    </source>
</evidence>
<feature type="signal peptide" evidence="1">
    <location>
        <begin position="1"/>
        <end position="21"/>
    </location>
</feature>
<protein>
    <recommendedName>
        <fullName evidence="2">Ecp2 effector protein-like domain-containing protein</fullName>
    </recommendedName>
</protein>
<name>A0A9P4Y352_CRYP1</name>
<dbReference type="RefSeq" id="XP_040776769.1">
    <property type="nucleotide sequence ID" value="XM_040920453.1"/>
</dbReference>
<evidence type="ECO:0000259" key="2">
    <source>
        <dbReference type="Pfam" id="PF14856"/>
    </source>
</evidence>
<evidence type="ECO:0000256" key="1">
    <source>
        <dbReference type="SAM" id="SignalP"/>
    </source>
</evidence>
<evidence type="ECO:0000313" key="3">
    <source>
        <dbReference type="EMBL" id="KAF3765808.1"/>
    </source>
</evidence>
<keyword evidence="1" id="KW-0732">Signal</keyword>
<feature type="domain" description="Ecp2 effector protein-like" evidence="2">
    <location>
        <begin position="51"/>
        <end position="144"/>
    </location>
</feature>
<feature type="chain" id="PRO_5040436021" description="Ecp2 effector protein-like domain-containing protein" evidence="1">
    <location>
        <begin position="22"/>
        <end position="196"/>
    </location>
</feature>
<proteinExistence type="predicted"/>
<dbReference type="GeneID" id="63837582"/>
<dbReference type="InterPro" id="IPR029226">
    <property type="entry name" value="Ecp2-like"/>
</dbReference>
<dbReference type="OrthoDB" id="73875at2759"/>
<dbReference type="Pfam" id="PF14856">
    <property type="entry name" value="Hce2"/>
    <property type="match status" value="1"/>
</dbReference>
<comment type="caution">
    <text evidence="3">The sequence shown here is derived from an EMBL/GenBank/DDBJ whole genome shotgun (WGS) entry which is preliminary data.</text>
</comment>
<accession>A0A9P4Y352</accession>
<gene>
    <name evidence="3" type="ORF">M406DRAFT_329669</name>
</gene>
<dbReference type="EMBL" id="MU032347">
    <property type="protein sequence ID" value="KAF3765808.1"/>
    <property type="molecule type" value="Genomic_DNA"/>
</dbReference>
<organism evidence="3 4">
    <name type="scientific">Cryphonectria parasitica (strain ATCC 38755 / EP155)</name>
    <dbReference type="NCBI Taxonomy" id="660469"/>
    <lineage>
        <taxon>Eukaryota</taxon>
        <taxon>Fungi</taxon>
        <taxon>Dikarya</taxon>
        <taxon>Ascomycota</taxon>
        <taxon>Pezizomycotina</taxon>
        <taxon>Sordariomycetes</taxon>
        <taxon>Sordariomycetidae</taxon>
        <taxon>Diaporthales</taxon>
        <taxon>Cryphonectriaceae</taxon>
        <taxon>Cryphonectria-Endothia species complex</taxon>
        <taxon>Cryphonectria</taxon>
    </lineage>
</organism>
<dbReference type="Proteomes" id="UP000803844">
    <property type="component" value="Unassembled WGS sequence"/>
</dbReference>
<sequence length="196" mass="21205">MRILPTLLATALMAPILVTTAAVPVPAAPLAAKYQTPTTLAFNRTETTSVQCGNSSFREIGGGEDGGMLVRDCEHILRNFEGEGYFTVLASGWKTKNVFPYWVEGTCMFGFGRHTNSNSNSNSNNNGSNDIILIGDGDIKRFLAHSVHMRLPGSLDFMESVQGQVACNTVGGGRADIEWTLRVTPNATRIHLEQSV</sequence>
<reference evidence="3" key="1">
    <citation type="journal article" date="2020" name="Phytopathology">
        <title>Genome sequence of the chestnut blight fungus Cryphonectria parasitica EP155: A fundamental resource for an archetypical invasive plant pathogen.</title>
        <authorList>
            <person name="Crouch J.A."/>
            <person name="Dawe A."/>
            <person name="Aerts A."/>
            <person name="Barry K."/>
            <person name="Churchill A.C.L."/>
            <person name="Grimwood J."/>
            <person name="Hillman B."/>
            <person name="Milgroom M.G."/>
            <person name="Pangilinan J."/>
            <person name="Smith M."/>
            <person name="Salamov A."/>
            <person name="Schmutz J."/>
            <person name="Yadav J."/>
            <person name="Grigoriev I.V."/>
            <person name="Nuss D."/>
        </authorList>
    </citation>
    <scope>NUCLEOTIDE SEQUENCE</scope>
    <source>
        <strain evidence="3">EP155</strain>
    </source>
</reference>
<dbReference type="AlphaFoldDB" id="A0A9P4Y352"/>
<keyword evidence="4" id="KW-1185">Reference proteome</keyword>